<accession>A0A0H5Q6Q5</accession>
<reference evidence="2" key="2">
    <citation type="submission" date="2015-07" db="EMBL/GenBank/DDBJ databases">
        <title>Plasmids, circular viruses and viroids from rat gut.</title>
        <authorList>
            <person name="Jorgensen T.J."/>
            <person name="Hansen M.A."/>
            <person name="Xu Z."/>
            <person name="Tabak M.A."/>
            <person name="Sorensen S.J."/>
            <person name="Hansen L.H."/>
        </authorList>
    </citation>
    <scope>NUCLEOTIDE SEQUENCE</scope>
    <source>
        <strain evidence="2">RGFK1711</strain>
    </source>
</reference>
<dbReference type="AlphaFoldDB" id="A0A0H5Q6Q5"/>
<evidence type="ECO:0000313" key="2">
    <source>
        <dbReference type="EMBL" id="CRY97721.1"/>
    </source>
</evidence>
<evidence type="ECO:0008006" key="3">
    <source>
        <dbReference type="Google" id="ProtNLM"/>
    </source>
</evidence>
<organism evidence="2">
    <name type="scientific">uncultured prokaryote</name>
    <dbReference type="NCBI Taxonomy" id="198431"/>
    <lineage>
        <taxon>unclassified sequences</taxon>
        <taxon>environmental samples</taxon>
    </lineage>
</organism>
<feature type="region of interest" description="Disordered" evidence="1">
    <location>
        <begin position="275"/>
        <end position="298"/>
    </location>
</feature>
<reference evidence="2" key="1">
    <citation type="submission" date="2015-06" db="EMBL/GenBank/DDBJ databases">
        <authorList>
            <person name="Joergensen T."/>
        </authorList>
    </citation>
    <scope>NUCLEOTIDE SEQUENCE</scope>
    <source>
        <strain evidence="2">RGFK1711</strain>
    </source>
</reference>
<dbReference type="EMBL" id="LN854214">
    <property type="protein sequence ID" value="CRY97721.1"/>
    <property type="molecule type" value="Genomic_DNA"/>
</dbReference>
<feature type="compositionally biased region" description="Polar residues" evidence="1">
    <location>
        <begin position="289"/>
        <end position="298"/>
    </location>
</feature>
<name>A0A0H5Q6Q5_9ZZZZ</name>
<evidence type="ECO:0000256" key="1">
    <source>
        <dbReference type="SAM" id="MobiDB-lite"/>
    </source>
</evidence>
<proteinExistence type="predicted"/>
<protein>
    <recommendedName>
        <fullName evidence="3">Replication protein</fullName>
    </recommendedName>
</protein>
<feature type="compositionally biased region" description="Basic and acidic residues" evidence="1">
    <location>
        <begin position="275"/>
        <end position="284"/>
    </location>
</feature>
<sequence length="298" mass="33189">MPVAKFYTNGLTMGAGGNPNPTGGKRGNVVGWTQAAVRRHTRWLYSVDSAALTGFGWAVTLTMRDIPATSAEFVALRRVYLQSLRDSGLLLRAHWIVEWTLRKRPHLHLAVYLDHSLSEVEARRILVEPWVRIAAQYGVSRNAQHIGRITGALGWLEYLSKHASRGVAHYQRNGKPAGWDTTGRLWGKIGDWPEVEPLEANLTRVEFFRFRRLVRSWRVADARKIVALGQPNSARISSARRMLKCSDRTLSQVRGVSEWISEDVGMALLAIASRDETTGERAERATPAASGSSHGAMV</sequence>